<proteinExistence type="inferred from homology"/>
<comment type="function">
    <text evidence="8">Nucleotidyltransferase involved in the post-translational modification of proteins. It can catalyze the addition of adenosine monophosphate (AMP) or uridine monophosphate (UMP) to a protein, resulting in modifications known as AMPylation and UMPylation.</text>
</comment>
<feature type="binding site" evidence="8">
    <location>
        <position position="264"/>
    </location>
    <ligand>
        <name>ATP</name>
        <dbReference type="ChEBI" id="CHEBI:30616"/>
    </ligand>
</feature>
<feature type="active site" description="Proton acceptor" evidence="8">
    <location>
        <position position="254"/>
    </location>
</feature>
<keyword evidence="2 8" id="KW-0808">Transferase</keyword>
<dbReference type="GO" id="GO:0070733">
    <property type="term" value="F:AMPylase activity"/>
    <property type="evidence" value="ECO:0007669"/>
    <property type="project" value="UniProtKB-EC"/>
</dbReference>
<evidence type="ECO:0000256" key="8">
    <source>
        <dbReference type="HAMAP-Rule" id="MF_00692"/>
    </source>
</evidence>
<gene>
    <name evidence="8" type="primary">ydiU</name>
    <name evidence="8" type="synonym">selO</name>
    <name evidence="9" type="ORF">E4T21_17285</name>
</gene>
<feature type="binding site" evidence="8">
    <location>
        <position position="89"/>
    </location>
    <ligand>
        <name>ATP</name>
        <dbReference type="ChEBI" id="CHEBI:30616"/>
    </ligand>
</feature>
<evidence type="ECO:0000256" key="6">
    <source>
        <dbReference type="ARBA" id="ARBA00022840"/>
    </source>
</evidence>
<dbReference type="OrthoDB" id="9776281at2"/>
<evidence type="ECO:0000313" key="10">
    <source>
        <dbReference type="Proteomes" id="UP000324285"/>
    </source>
</evidence>
<evidence type="ECO:0000256" key="7">
    <source>
        <dbReference type="ARBA" id="ARBA00022842"/>
    </source>
</evidence>
<comment type="cofactor">
    <cofactor evidence="8">
        <name>Mg(2+)</name>
        <dbReference type="ChEBI" id="CHEBI:18420"/>
    </cofactor>
    <cofactor evidence="8">
        <name>Mn(2+)</name>
        <dbReference type="ChEBI" id="CHEBI:29035"/>
    </cofactor>
</comment>
<feature type="binding site" evidence="8">
    <location>
        <position position="122"/>
    </location>
    <ligand>
        <name>ATP</name>
        <dbReference type="ChEBI" id="CHEBI:30616"/>
    </ligand>
</feature>
<keyword evidence="4 8" id="KW-0479">Metal-binding</keyword>
<feature type="binding site" evidence="8">
    <location>
        <position position="88"/>
    </location>
    <ligand>
        <name>ATP</name>
        <dbReference type="ChEBI" id="CHEBI:30616"/>
    </ligand>
</feature>
<keyword evidence="8" id="KW-0464">Manganese</keyword>
<evidence type="ECO:0000256" key="5">
    <source>
        <dbReference type="ARBA" id="ARBA00022741"/>
    </source>
</evidence>
<feature type="binding site" evidence="8">
    <location>
        <position position="264"/>
    </location>
    <ligand>
        <name>Mg(2+)</name>
        <dbReference type="ChEBI" id="CHEBI:18420"/>
    </ligand>
</feature>
<dbReference type="NCBIfam" id="NF000658">
    <property type="entry name" value="PRK00029.1"/>
    <property type="match status" value="1"/>
</dbReference>
<keyword evidence="6 8" id="KW-0067">ATP-binding</keyword>
<feature type="binding site" evidence="8">
    <location>
        <position position="172"/>
    </location>
    <ligand>
        <name>ATP</name>
        <dbReference type="ChEBI" id="CHEBI:30616"/>
    </ligand>
</feature>
<feature type="binding site" evidence="8">
    <location>
        <position position="255"/>
    </location>
    <ligand>
        <name>Mg(2+)</name>
        <dbReference type="ChEBI" id="CHEBI:18420"/>
    </ligand>
</feature>
<organism evidence="9 10">
    <name type="scientific">Halomonas binhaiensis</name>
    <dbReference type="NCBI Taxonomy" id="2562282"/>
    <lineage>
        <taxon>Bacteria</taxon>
        <taxon>Pseudomonadati</taxon>
        <taxon>Pseudomonadota</taxon>
        <taxon>Gammaproteobacteria</taxon>
        <taxon>Oceanospirillales</taxon>
        <taxon>Halomonadaceae</taxon>
        <taxon>Halomonas</taxon>
    </lineage>
</organism>
<feature type="binding site" evidence="8">
    <location>
        <position position="86"/>
    </location>
    <ligand>
        <name>ATP</name>
        <dbReference type="ChEBI" id="CHEBI:30616"/>
    </ligand>
</feature>
<comment type="catalytic activity">
    <reaction evidence="8">
        <text>L-tyrosyl-[protein] + UTP = O-(5'-uridylyl)-L-tyrosyl-[protein] + diphosphate</text>
        <dbReference type="Rhea" id="RHEA:83887"/>
        <dbReference type="Rhea" id="RHEA-COMP:10136"/>
        <dbReference type="Rhea" id="RHEA-COMP:20238"/>
        <dbReference type="ChEBI" id="CHEBI:33019"/>
        <dbReference type="ChEBI" id="CHEBI:46398"/>
        <dbReference type="ChEBI" id="CHEBI:46858"/>
        <dbReference type="ChEBI" id="CHEBI:90602"/>
    </reaction>
</comment>
<sequence length="516" mass="56438">MFPAFHHRYVSLPSRMRAECEPTPVTAPRLLAFNHALAEELGLDLDAFDGKRVAEALSGNAVPESAQPVAAAYAGHQFGNFVPQLGDGRALLLGELKHRNGGLYEVQLKGAGRTPFSRGGDGRAPLGPVLREYLVSEAMHALGVPTTRALAAVSTGEMVLRQLPEPGAVLTRVASSHLRVGTFQYFSVRSDREALELLVDLAIERHYPNLLDDLQEASWSEKALALLEAVVARQARLVAQWKGLGFIHGVMNTDNCAISGETIDYGPCAFMDEFHPRTVFSSIDEGGRYAWINQPPIAQWNLARFGETLLSLIDEDQQKAIELATKPIVAFSDIYQREWTTVLRAKLGLSASSEIADGDDLALGEALLDAMDKAGADFTLTFRHLAGAISPEGGSALENNLENELRAGFSDGTGVNGQGEGAKALEAWLPRWRQRLAREVLTESEIRRRMEATNPLVIPRNHLVEKVIRAAADDDDFTPFERLLEAVTQPFSMPDDPGFLEPPRPAERVLRTFCGT</sequence>
<evidence type="ECO:0000313" key="9">
    <source>
        <dbReference type="EMBL" id="QEM83100.1"/>
    </source>
</evidence>
<dbReference type="InterPro" id="IPR003846">
    <property type="entry name" value="SelO"/>
</dbReference>
<name>A0A5C1NJZ3_9GAMM</name>
<evidence type="ECO:0000256" key="2">
    <source>
        <dbReference type="ARBA" id="ARBA00022679"/>
    </source>
</evidence>
<dbReference type="RefSeq" id="WP_149286222.1">
    <property type="nucleotide sequence ID" value="NZ_CP038437.2"/>
</dbReference>
<evidence type="ECO:0000256" key="4">
    <source>
        <dbReference type="ARBA" id="ARBA00022723"/>
    </source>
</evidence>
<dbReference type="EMBL" id="CP038437">
    <property type="protein sequence ID" value="QEM83100.1"/>
    <property type="molecule type" value="Genomic_DNA"/>
</dbReference>
<dbReference type="KEGG" id="hbh:E4T21_17285"/>
<dbReference type="GO" id="GO:0005524">
    <property type="term" value="F:ATP binding"/>
    <property type="evidence" value="ECO:0007669"/>
    <property type="project" value="UniProtKB-UniRule"/>
</dbReference>
<comment type="catalytic activity">
    <reaction evidence="8">
        <text>L-tyrosyl-[protein] + ATP = O-(5'-adenylyl)-L-tyrosyl-[protein] + diphosphate</text>
        <dbReference type="Rhea" id="RHEA:54288"/>
        <dbReference type="Rhea" id="RHEA-COMP:10136"/>
        <dbReference type="Rhea" id="RHEA-COMP:13846"/>
        <dbReference type="ChEBI" id="CHEBI:30616"/>
        <dbReference type="ChEBI" id="CHEBI:33019"/>
        <dbReference type="ChEBI" id="CHEBI:46858"/>
        <dbReference type="ChEBI" id="CHEBI:83624"/>
        <dbReference type="EC" id="2.7.7.108"/>
    </reaction>
</comment>
<comment type="catalytic activity">
    <reaction evidence="8">
        <text>L-seryl-[protein] + ATP = 3-O-(5'-adenylyl)-L-seryl-[protein] + diphosphate</text>
        <dbReference type="Rhea" id="RHEA:58120"/>
        <dbReference type="Rhea" id="RHEA-COMP:9863"/>
        <dbReference type="Rhea" id="RHEA-COMP:15073"/>
        <dbReference type="ChEBI" id="CHEBI:29999"/>
        <dbReference type="ChEBI" id="CHEBI:30616"/>
        <dbReference type="ChEBI" id="CHEBI:33019"/>
        <dbReference type="ChEBI" id="CHEBI:142516"/>
        <dbReference type="EC" id="2.7.7.108"/>
    </reaction>
</comment>
<accession>A0A5C1NJZ3</accession>
<reference evidence="9" key="1">
    <citation type="submission" date="2021-02" db="EMBL/GenBank/DDBJ databases">
        <title>Strain Y2R2, a novel species of the genus Halomonas.</title>
        <authorList>
            <person name="Huang H."/>
        </authorList>
    </citation>
    <scope>NUCLEOTIDE SEQUENCE</scope>
    <source>
        <strain evidence="9">Y2R2</strain>
    </source>
</reference>
<keyword evidence="10" id="KW-1185">Reference proteome</keyword>
<protein>
    <recommendedName>
        <fullName evidence="8">Protein nucleotidyltransferase YdiU</fullName>
        <ecNumber evidence="8">2.7.7.-</ecNumber>
    </recommendedName>
    <alternativeName>
        <fullName evidence="8">Protein adenylyltransferase YdiU</fullName>
        <ecNumber evidence="8">2.7.7.108</ecNumber>
    </alternativeName>
    <alternativeName>
        <fullName evidence="8">Protein uridylyltransferase YdiU</fullName>
        <ecNumber evidence="8">2.7.7.-</ecNumber>
    </alternativeName>
</protein>
<dbReference type="GO" id="GO:0000287">
    <property type="term" value="F:magnesium ion binding"/>
    <property type="evidence" value="ECO:0007669"/>
    <property type="project" value="UniProtKB-UniRule"/>
</dbReference>
<comment type="catalytic activity">
    <reaction evidence="8">
        <text>L-histidyl-[protein] + UTP = N(tele)-(5'-uridylyl)-L-histidyl-[protein] + diphosphate</text>
        <dbReference type="Rhea" id="RHEA:83891"/>
        <dbReference type="Rhea" id="RHEA-COMP:9745"/>
        <dbReference type="Rhea" id="RHEA-COMP:20239"/>
        <dbReference type="ChEBI" id="CHEBI:29979"/>
        <dbReference type="ChEBI" id="CHEBI:33019"/>
        <dbReference type="ChEBI" id="CHEBI:46398"/>
        <dbReference type="ChEBI" id="CHEBI:233474"/>
    </reaction>
</comment>
<dbReference type="EC" id="2.7.7.108" evidence="8"/>
<dbReference type="Pfam" id="PF02696">
    <property type="entry name" value="SelO"/>
    <property type="match status" value="1"/>
</dbReference>
<feature type="binding site" evidence="8">
    <location>
        <position position="121"/>
    </location>
    <ligand>
        <name>ATP</name>
        <dbReference type="ChEBI" id="CHEBI:30616"/>
    </ligand>
</feature>
<comment type="catalytic activity">
    <reaction evidence="8">
        <text>L-threonyl-[protein] + ATP = 3-O-(5'-adenylyl)-L-threonyl-[protein] + diphosphate</text>
        <dbReference type="Rhea" id="RHEA:54292"/>
        <dbReference type="Rhea" id="RHEA-COMP:11060"/>
        <dbReference type="Rhea" id="RHEA-COMP:13847"/>
        <dbReference type="ChEBI" id="CHEBI:30013"/>
        <dbReference type="ChEBI" id="CHEBI:30616"/>
        <dbReference type="ChEBI" id="CHEBI:33019"/>
        <dbReference type="ChEBI" id="CHEBI:138113"/>
        <dbReference type="EC" id="2.7.7.108"/>
    </reaction>
</comment>
<dbReference type="Proteomes" id="UP000324285">
    <property type="component" value="Chromosome"/>
</dbReference>
<dbReference type="PANTHER" id="PTHR32057">
    <property type="entry name" value="PROTEIN ADENYLYLTRANSFERASE SELO, MITOCHONDRIAL"/>
    <property type="match status" value="1"/>
</dbReference>
<feature type="binding site" evidence="8">
    <location>
        <position position="109"/>
    </location>
    <ligand>
        <name>ATP</name>
        <dbReference type="ChEBI" id="CHEBI:30616"/>
    </ligand>
</feature>
<comment type="catalytic activity">
    <reaction evidence="8">
        <text>L-seryl-[protein] + UTP = O-(5'-uridylyl)-L-seryl-[protein] + diphosphate</text>
        <dbReference type="Rhea" id="RHEA:64604"/>
        <dbReference type="Rhea" id="RHEA-COMP:9863"/>
        <dbReference type="Rhea" id="RHEA-COMP:16635"/>
        <dbReference type="ChEBI" id="CHEBI:29999"/>
        <dbReference type="ChEBI" id="CHEBI:33019"/>
        <dbReference type="ChEBI" id="CHEBI:46398"/>
        <dbReference type="ChEBI" id="CHEBI:156051"/>
    </reaction>
</comment>
<dbReference type="HAMAP" id="MF_00692">
    <property type="entry name" value="SelO"/>
    <property type="match status" value="1"/>
</dbReference>
<keyword evidence="5 8" id="KW-0547">Nucleotide-binding</keyword>
<dbReference type="AlphaFoldDB" id="A0A5C1NJZ3"/>
<dbReference type="EC" id="2.7.7.-" evidence="8"/>
<dbReference type="PANTHER" id="PTHR32057:SF14">
    <property type="entry name" value="PROTEIN ADENYLYLTRANSFERASE SELO, MITOCHONDRIAL"/>
    <property type="match status" value="1"/>
</dbReference>
<keyword evidence="7 8" id="KW-0460">Magnesium</keyword>
<evidence type="ECO:0000256" key="3">
    <source>
        <dbReference type="ARBA" id="ARBA00022695"/>
    </source>
</evidence>
<evidence type="ECO:0000256" key="1">
    <source>
        <dbReference type="ARBA" id="ARBA00009747"/>
    </source>
</evidence>
<comment type="similarity">
    <text evidence="1 8">Belongs to the SELO family.</text>
</comment>
<feature type="binding site" evidence="8">
    <location>
        <position position="179"/>
    </location>
    <ligand>
        <name>ATP</name>
        <dbReference type="ChEBI" id="CHEBI:30616"/>
    </ligand>
</feature>
<keyword evidence="3 8" id="KW-0548">Nucleotidyltransferase</keyword>
<dbReference type="GO" id="GO:0030145">
    <property type="term" value="F:manganese ion binding"/>
    <property type="evidence" value="ECO:0007669"/>
    <property type="project" value="UniProtKB-UniRule"/>
</dbReference>